<name>A0A8X6F0J1_TRICU</name>
<keyword evidence="3" id="KW-1185">Reference proteome</keyword>
<evidence type="ECO:0000313" key="3">
    <source>
        <dbReference type="Proteomes" id="UP000887116"/>
    </source>
</evidence>
<reference evidence="2" key="1">
    <citation type="submission" date="2020-07" db="EMBL/GenBank/DDBJ databases">
        <title>Multicomponent nature underlies the extraordinary mechanical properties of spider dragline silk.</title>
        <authorList>
            <person name="Kono N."/>
            <person name="Nakamura H."/>
            <person name="Mori M."/>
            <person name="Yoshida Y."/>
            <person name="Ohtoshi R."/>
            <person name="Malay A.D."/>
            <person name="Moran D.A.P."/>
            <person name="Tomita M."/>
            <person name="Numata K."/>
            <person name="Arakawa K."/>
        </authorList>
    </citation>
    <scope>NUCLEOTIDE SEQUENCE</scope>
</reference>
<feature type="compositionally biased region" description="Basic and acidic residues" evidence="1">
    <location>
        <begin position="47"/>
        <end position="60"/>
    </location>
</feature>
<evidence type="ECO:0000256" key="1">
    <source>
        <dbReference type="SAM" id="MobiDB-lite"/>
    </source>
</evidence>
<sequence length="69" mass="7788">MPKRKCSFNVSLQAKYPFMKQIKTPLDVRCEKCRTEFSASHSGAGDIEQHLKSEKHRNADRATASSSSM</sequence>
<accession>A0A8X6F0J1</accession>
<feature type="region of interest" description="Disordered" evidence="1">
    <location>
        <begin position="39"/>
        <end position="69"/>
    </location>
</feature>
<dbReference type="OrthoDB" id="8065135at2759"/>
<dbReference type="Proteomes" id="UP000887116">
    <property type="component" value="Unassembled WGS sequence"/>
</dbReference>
<gene>
    <name evidence="2" type="primary">EVAR_6473_1</name>
    <name evidence="2" type="ORF">TNCT_252511</name>
</gene>
<dbReference type="AlphaFoldDB" id="A0A8X6F0J1"/>
<protein>
    <submittedName>
        <fullName evidence="2">Uncharacterized protein</fullName>
    </submittedName>
</protein>
<proteinExistence type="predicted"/>
<evidence type="ECO:0000313" key="2">
    <source>
        <dbReference type="EMBL" id="GFQ66627.1"/>
    </source>
</evidence>
<comment type="caution">
    <text evidence="2">The sequence shown here is derived from an EMBL/GenBank/DDBJ whole genome shotgun (WGS) entry which is preliminary data.</text>
</comment>
<organism evidence="2 3">
    <name type="scientific">Trichonephila clavata</name>
    <name type="common">Joro spider</name>
    <name type="synonym">Nephila clavata</name>
    <dbReference type="NCBI Taxonomy" id="2740835"/>
    <lineage>
        <taxon>Eukaryota</taxon>
        <taxon>Metazoa</taxon>
        <taxon>Ecdysozoa</taxon>
        <taxon>Arthropoda</taxon>
        <taxon>Chelicerata</taxon>
        <taxon>Arachnida</taxon>
        <taxon>Araneae</taxon>
        <taxon>Araneomorphae</taxon>
        <taxon>Entelegynae</taxon>
        <taxon>Araneoidea</taxon>
        <taxon>Nephilidae</taxon>
        <taxon>Trichonephila</taxon>
    </lineage>
</organism>
<dbReference type="EMBL" id="BMAO01000395">
    <property type="protein sequence ID" value="GFQ66627.1"/>
    <property type="molecule type" value="Genomic_DNA"/>
</dbReference>